<feature type="transmembrane region" description="Helical" evidence="5">
    <location>
        <begin position="70"/>
        <end position="88"/>
    </location>
</feature>
<organism evidence="7 8">
    <name type="scientific">Alcanivorax hongdengensis A-11-3</name>
    <dbReference type="NCBI Taxonomy" id="1177179"/>
    <lineage>
        <taxon>Bacteria</taxon>
        <taxon>Pseudomonadati</taxon>
        <taxon>Pseudomonadota</taxon>
        <taxon>Gammaproteobacteria</taxon>
        <taxon>Oceanospirillales</taxon>
        <taxon>Alcanivoracaceae</taxon>
        <taxon>Alcanivorax</taxon>
    </lineage>
</organism>
<name>L0WFF7_9GAMM</name>
<dbReference type="OrthoDB" id="8534453at2"/>
<dbReference type="PANTHER" id="PTHR37422:SF13">
    <property type="entry name" value="LIPOPOLYSACCHARIDE BIOSYNTHESIS PROTEIN PA4999-RELATED"/>
    <property type="match status" value="1"/>
</dbReference>
<feature type="transmembrane region" description="Helical" evidence="5">
    <location>
        <begin position="241"/>
        <end position="261"/>
    </location>
</feature>
<feature type="domain" description="O-antigen ligase-related" evidence="6">
    <location>
        <begin position="202"/>
        <end position="329"/>
    </location>
</feature>
<evidence type="ECO:0000256" key="4">
    <source>
        <dbReference type="ARBA" id="ARBA00023136"/>
    </source>
</evidence>
<protein>
    <submittedName>
        <fullName evidence="7">Lipopolysaccharide core biosynthesis protein</fullName>
    </submittedName>
</protein>
<reference evidence="7 8" key="1">
    <citation type="journal article" date="2012" name="J. Bacteriol.">
        <title>Genome Sequence of the Alkane-Degrading Bacterium Alcanivorax hongdengensis Type Strain A-11-3.</title>
        <authorList>
            <person name="Lai Q."/>
            <person name="Shao Z."/>
        </authorList>
    </citation>
    <scope>NUCLEOTIDE SEQUENCE [LARGE SCALE GENOMIC DNA]</scope>
    <source>
        <strain evidence="7 8">A-11-3</strain>
    </source>
</reference>
<dbReference type="InterPro" id="IPR007016">
    <property type="entry name" value="O-antigen_ligase-rel_domated"/>
</dbReference>
<dbReference type="PANTHER" id="PTHR37422">
    <property type="entry name" value="TEICHURONIC ACID BIOSYNTHESIS PROTEIN TUAE"/>
    <property type="match status" value="1"/>
</dbReference>
<dbReference type="RefSeq" id="WP_008927925.1">
    <property type="nucleotide sequence ID" value="NZ_AMRJ01000003.1"/>
</dbReference>
<keyword evidence="2 5" id="KW-0812">Transmembrane</keyword>
<keyword evidence="4 5" id="KW-0472">Membrane</keyword>
<feature type="transmembrane region" description="Helical" evidence="5">
    <location>
        <begin position="196"/>
        <end position="212"/>
    </location>
</feature>
<proteinExistence type="predicted"/>
<feature type="transmembrane region" description="Helical" evidence="5">
    <location>
        <begin position="41"/>
        <end position="58"/>
    </location>
</feature>
<dbReference type="STRING" id="1177179.A11A3_03694"/>
<evidence type="ECO:0000256" key="2">
    <source>
        <dbReference type="ARBA" id="ARBA00022692"/>
    </source>
</evidence>
<evidence type="ECO:0000313" key="7">
    <source>
        <dbReference type="EMBL" id="EKF75429.1"/>
    </source>
</evidence>
<sequence length="402" mass="44829">MTQTSTESPWYKGFIAFIACGFLLWVAGFYLAPSSGAQDRIYYNCFVIPFLLLSFFKGKEFALDPRYRNQRWLLFMVFLLWLPVCWGNSDNQLDVARKEFKNLLMIYSILFGTAFLLYRPSSLLKHVQATIVSAAAIAAVLFFHGAWQTFHQGSGIGEGLNGYGNLGDNPNETGLAFAAALLVVMHKLPDLRGKKLAGALLFAFAILVALLLTMGRTGMLAVAAGTLASYARYLRARQVAVLFLSGGAVFLVSLAAFPEWYSYIIQAGLSRRPDVWQPRIEDFLNHPLFGIGLNGEHVRYIPELQQMLDSHSLYIDTALRSGIYGLLVLTGIIVFSVSRGITLPRKESLFLYLLVFGLVSQFFEGYYTLYDPNSFWLFIWLPIAMIAALSEKLAPRGAKAGL</sequence>
<evidence type="ECO:0000259" key="6">
    <source>
        <dbReference type="Pfam" id="PF04932"/>
    </source>
</evidence>
<evidence type="ECO:0000256" key="5">
    <source>
        <dbReference type="SAM" id="Phobius"/>
    </source>
</evidence>
<feature type="transmembrane region" description="Helical" evidence="5">
    <location>
        <begin position="14"/>
        <end position="32"/>
    </location>
</feature>
<evidence type="ECO:0000313" key="8">
    <source>
        <dbReference type="Proteomes" id="UP000010164"/>
    </source>
</evidence>
<dbReference type="GO" id="GO:0016020">
    <property type="term" value="C:membrane"/>
    <property type="evidence" value="ECO:0007669"/>
    <property type="project" value="UniProtKB-SubCell"/>
</dbReference>
<evidence type="ECO:0000256" key="3">
    <source>
        <dbReference type="ARBA" id="ARBA00022989"/>
    </source>
</evidence>
<dbReference type="AlphaFoldDB" id="L0WFF7"/>
<keyword evidence="8" id="KW-1185">Reference proteome</keyword>
<keyword evidence="3 5" id="KW-1133">Transmembrane helix</keyword>
<accession>L0WFF7</accession>
<feature type="transmembrane region" description="Helical" evidence="5">
    <location>
        <begin position="375"/>
        <end position="394"/>
    </location>
</feature>
<dbReference type="PATRIC" id="fig|1177179.3.peg.737"/>
<dbReference type="Proteomes" id="UP000010164">
    <property type="component" value="Unassembled WGS sequence"/>
</dbReference>
<feature type="transmembrane region" description="Helical" evidence="5">
    <location>
        <begin position="317"/>
        <end position="337"/>
    </location>
</feature>
<comment type="subcellular location">
    <subcellularLocation>
        <location evidence="1">Membrane</location>
        <topology evidence="1">Multi-pass membrane protein</topology>
    </subcellularLocation>
</comment>
<dbReference type="Pfam" id="PF04932">
    <property type="entry name" value="Wzy_C"/>
    <property type="match status" value="1"/>
</dbReference>
<dbReference type="EMBL" id="AMRJ01000003">
    <property type="protein sequence ID" value="EKF75429.1"/>
    <property type="molecule type" value="Genomic_DNA"/>
</dbReference>
<dbReference type="InterPro" id="IPR051533">
    <property type="entry name" value="WaaL-like"/>
</dbReference>
<feature type="transmembrane region" description="Helical" evidence="5">
    <location>
        <begin position="349"/>
        <end position="369"/>
    </location>
</feature>
<comment type="caution">
    <text evidence="7">The sequence shown here is derived from an EMBL/GenBank/DDBJ whole genome shotgun (WGS) entry which is preliminary data.</text>
</comment>
<gene>
    <name evidence="7" type="ORF">A11A3_03694</name>
</gene>
<evidence type="ECO:0000256" key="1">
    <source>
        <dbReference type="ARBA" id="ARBA00004141"/>
    </source>
</evidence>
<feature type="transmembrane region" description="Helical" evidence="5">
    <location>
        <begin position="130"/>
        <end position="147"/>
    </location>
</feature>
<feature type="transmembrane region" description="Helical" evidence="5">
    <location>
        <begin position="100"/>
        <end position="118"/>
    </location>
</feature>